<dbReference type="RefSeq" id="WP_228354130.1">
    <property type="nucleotide sequence ID" value="NZ_JACEGA010000001.1"/>
</dbReference>
<dbReference type="InterPro" id="IPR048136">
    <property type="entry name" value="STM3941-like"/>
</dbReference>
<dbReference type="AlphaFoldDB" id="A0A839K5G1"/>
<keyword evidence="1" id="KW-0472">Membrane</keyword>
<evidence type="ECO:0000313" key="3">
    <source>
        <dbReference type="Proteomes" id="UP000574276"/>
    </source>
</evidence>
<evidence type="ECO:0000256" key="1">
    <source>
        <dbReference type="SAM" id="Phobius"/>
    </source>
</evidence>
<keyword evidence="1" id="KW-1133">Transmembrane helix</keyword>
<evidence type="ECO:0000313" key="2">
    <source>
        <dbReference type="EMBL" id="MBB2184567.1"/>
    </source>
</evidence>
<sequence>MGDIIIEETNYKAFILAVANLFMLIAACAVTVYGFMVHKLRFWLPGILLAFIFFIGFLRGVALAAQEKRLLTITTDGIIDSSSRGGVGFIPFDVIKEFKIITLYNKQAIVIVPKNVDSFLSKLTMVKRKIVKRNIHLNLPPVAIYVDTAKDMEPEDILSLLMKRLSDYSRLYG</sequence>
<dbReference type="NCBIfam" id="NF041635">
    <property type="entry name" value="STM3941_fam"/>
    <property type="match status" value="1"/>
</dbReference>
<keyword evidence="1" id="KW-0812">Transmembrane</keyword>
<feature type="transmembrane region" description="Helical" evidence="1">
    <location>
        <begin position="12"/>
        <end position="36"/>
    </location>
</feature>
<comment type="caution">
    <text evidence="2">The sequence shown here is derived from an EMBL/GenBank/DDBJ whole genome shotgun (WGS) entry which is preliminary data.</text>
</comment>
<dbReference type="Proteomes" id="UP000574276">
    <property type="component" value="Unassembled WGS sequence"/>
</dbReference>
<accession>A0A839K5G1</accession>
<protein>
    <submittedName>
        <fullName evidence="2">Uncharacterized protein</fullName>
    </submittedName>
</protein>
<proteinExistence type="predicted"/>
<reference evidence="2 3" key="1">
    <citation type="submission" date="2020-07" db="EMBL/GenBank/DDBJ databases">
        <title>Characterization and genome sequencing of isolate MD1, a novel member within the family Lachnospiraceae.</title>
        <authorList>
            <person name="Rettenmaier R."/>
            <person name="Di Bello L."/>
            <person name="Zinser C."/>
            <person name="Scheitz K."/>
            <person name="Liebl W."/>
            <person name="Zverlov V."/>
        </authorList>
    </citation>
    <scope>NUCLEOTIDE SEQUENCE [LARGE SCALE GENOMIC DNA]</scope>
    <source>
        <strain evidence="2 3">MD1</strain>
    </source>
</reference>
<keyword evidence="3" id="KW-1185">Reference proteome</keyword>
<gene>
    <name evidence="2" type="ORF">H0486_16940</name>
</gene>
<feature type="transmembrane region" description="Helical" evidence="1">
    <location>
        <begin position="42"/>
        <end position="62"/>
    </location>
</feature>
<name>A0A839K5G1_9FIRM</name>
<dbReference type="EMBL" id="JACEGA010000001">
    <property type="protein sequence ID" value="MBB2184567.1"/>
    <property type="molecule type" value="Genomic_DNA"/>
</dbReference>
<organism evidence="2 3">
    <name type="scientific">Variimorphobacter saccharofermentans</name>
    <dbReference type="NCBI Taxonomy" id="2755051"/>
    <lineage>
        <taxon>Bacteria</taxon>
        <taxon>Bacillati</taxon>
        <taxon>Bacillota</taxon>
        <taxon>Clostridia</taxon>
        <taxon>Lachnospirales</taxon>
        <taxon>Lachnospiraceae</taxon>
        <taxon>Variimorphobacter</taxon>
    </lineage>
</organism>